<keyword evidence="17" id="KW-1185">Reference proteome</keyword>
<feature type="signal peptide" evidence="14">
    <location>
        <begin position="1"/>
        <end position="31"/>
    </location>
</feature>
<dbReference type="RefSeq" id="WP_261614666.1">
    <property type="nucleotide sequence ID" value="NZ_JALIDZ010000002.1"/>
</dbReference>
<comment type="subcellular location">
    <subcellularLocation>
        <location evidence="2">Cell membrane</location>
        <topology evidence="2">Multi-pass membrane protein</topology>
    </subcellularLocation>
</comment>
<organism evidence="16 17">
    <name type="scientific">Microbaculum marinisediminis</name>
    <dbReference type="NCBI Taxonomy" id="2931392"/>
    <lineage>
        <taxon>Bacteria</taxon>
        <taxon>Pseudomonadati</taxon>
        <taxon>Pseudomonadota</taxon>
        <taxon>Alphaproteobacteria</taxon>
        <taxon>Hyphomicrobiales</taxon>
        <taxon>Tepidamorphaceae</taxon>
        <taxon>Microbaculum</taxon>
    </lineage>
</organism>
<dbReference type="EMBL" id="JALIDZ010000002">
    <property type="protein sequence ID" value="MCT8971094.1"/>
    <property type="molecule type" value="Genomic_DNA"/>
</dbReference>
<evidence type="ECO:0000256" key="3">
    <source>
        <dbReference type="ARBA" id="ARBA00010747"/>
    </source>
</evidence>
<evidence type="ECO:0000256" key="4">
    <source>
        <dbReference type="ARBA" id="ARBA00022448"/>
    </source>
</evidence>
<evidence type="ECO:0000256" key="7">
    <source>
        <dbReference type="ARBA" id="ARBA00022692"/>
    </source>
</evidence>
<evidence type="ECO:0000313" key="16">
    <source>
        <dbReference type="EMBL" id="MCT8971094.1"/>
    </source>
</evidence>
<dbReference type="GO" id="GO:0005886">
    <property type="term" value="C:plasma membrane"/>
    <property type="evidence" value="ECO:0007669"/>
    <property type="project" value="UniProtKB-SubCell"/>
</dbReference>
<keyword evidence="14" id="KW-0732">Signal</keyword>
<comment type="cofactor">
    <cofactor evidence="1">
        <name>heme</name>
        <dbReference type="ChEBI" id="CHEBI:30413"/>
    </cofactor>
</comment>
<keyword evidence="10 13" id="KW-1133">Transmembrane helix</keyword>
<protein>
    <submittedName>
        <fullName evidence="16">Formate dehydrogenase subunit gamma</fullName>
        <ecNumber evidence="16">1.17.1.9</ecNumber>
    </submittedName>
</protein>
<feature type="chain" id="PRO_5043375129" evidence="14">
    <location>
        <begin position="32"/>
        <end position="378"/>
    </location>
</feature>
<dbReference type="InterPro" id="IPR051817">
    <property type="entry name" value="FDH_cytochrome_b556_subunit"/>
</dbReference>
<comment type="similarity">
    <text evidence="3">Belongs to the formate dehydrogenase gamma subunit family.</text>
</comment>
<dbReference type="SUPFAM" id="SSF81342">
    <property type="entry name" value="Transmembrane di-heme cytochromes"/>
    <property type="match status" value="1"/>
</dbReference>
<dbReference type="EC" id="1.17.1.9" evidence="16"/>
<dbReference type="Proteomes" id="UP001320898">
    <property type="component" value="Unassembled WGS sequence"/>
</dbReference>
<accession>A0AAW5QUC4</accession>
<feature type="transmembrane region" description="Helical" evidence="13">
    <location>
        <begin position="309"/>
        <end position="328"/>
    </location>
</feature>
<comment type="caution">
    <text evidence="16">The sequence shown here is derived from an EMBL/GenBank/DDBJ whole genome shotgun (WGS) entry which is preliminary data.</text>
</comment>
<evidence type="ECO:0000256" key="14">
    <source>
        <dbReference type="SAM" id="SignalP"/>
    </source>
</evidence>
<dbReference type="GO" id="GO:0009055">
    <property type="term" value="F:electron transfer activity"/>
    <property type="evidence" value="ECO:0007669"/>
    <property type="project" value="InterPro"/>
</dbReference>
<evidence type="ECO:0000256" key="5">
    <source>
        <dbReference type="ARBA" id="ARBA00022475"/>
    </source>
</evidence>
<dbReference type="Pfam" id="PF01292">
    <property type="entry name" value="Ni_hydr_CYTB"/>
    <property type="match status" value="1"/>
</dbReference>
<evidence type="ECO:0000313" key="17">
    <source>
        <dbReference type="Proteomes" id="UP001320898"/>
    </source>
</evidence>
<evidence type="ECO:0000256" key="11">
    <source>
        <dbReference type="ARBA" id="ARBA00023004"/>
    </source>
</evidence>
<keyword evidence="4" id="KW-0813">Transport</keyword>
<dbReference type="GO" id="GO:0046872">
    <property type="term" value="F:metal ion binding"/>
    <property type="evidence" value="ECO:0007669"/>
    <property type="project" value="UniProtKB-KW"/>
</dbReference>
<feature type="transmembrane region" description="Helical" evidence="13">
    <location>
        <begin position="252"/>
        <end position="273"/>
    </location>
</feature>
<keyword evidence="8" id="KW-0479">Metal-binding</keyword>
<evidence type="ECO:0000256" key="8">
    <source>
        <dbReference type="ARBA" id="ARBA00022723"/>
    </source>
</evidence>
<gene>
    <name evidence="16" type="ORF">MUB46_04400</name>
</gene>
<sequence>MRLLKTVSRRLCRVGLAVAMTLVLAAPLSVAVDGTAFAQESPQQLRENPTGGQVPGNTLGGTSDTEFWRAIRGGAQGTVSIPDKNAGTLVQSEGETWRALRNGPLSTWGAWGLLGMIVLLALFFLIRGRIRIEHGWAGRTIVRFGEFERMGHWLLAVSFIILGLTGLNVLYGRYVLLPVIGPEAFGALTHWGKLAHNYVAFAFMLGLAYIFVMWVANNIPNRYDVIWLLKGGGLFSKHSHPPAKKFNAGQKILFWLVILGGVSISLSGIALMFPFQTSLFAKTFAFLNVFGAGLPTDLTALQEMQLAQLWHAIMALVLIIAILGHIYIGTIGMEGAFDAMGSGDVDLNWAKEHHSIWVEELEAAERSRTGGAAAEPAE</sequence>
<evidence type="ECO:0000256" key="13">
    <source>
        <dbReference type="SAM" id="Phobius"/>
    </source>
</evidence>
<evidence type="ECO:0000256" key="2">
    <source>
        <dbReference type="ARBA" id="ARBA00004651"/>
    </source>
</evidence>
<keyword evidence="9" id="KW-0249">Electron transport</keyword>
<dbReference type="GO" id="GO:0009326">
    <property type="term" value="C:formate dehydrogenase complex"/>
    <property type="evidence" value="ECO:0007669"/>
    <property type="project" value="InterPro"/>
</dbReference>
<evidence type="ECO:0000259" key="15">
    <source>
        <dbReference type="Pfam" id="PF01292"/>
    </source>
</evidence>
<evidence type="ECO:0000256" key="12">
    <source>
        <dbReference type="ARBA" id="ARBA00023136"/>
    </source>
</evidence>
<name>A0AAW5QUC4_9HYPH</name>
<dbReference type="GO" id="GO:0015944">
    <property type="term" value="P:formate oxidation"/>
    <property type="evidence" value="ECO:0007669"/>
    <property type="project" value="TreeGrafter"/>
</dbReference>
<dbReference type="InterPro" id="IPR016174">
    <property type="entry name" value="Di-haem_cyt_TM"/>
</dbReference>
<evidence type="ECO:0000256" key="10">
    <source>
        <dbReference type="ARBA" id="ARBA00022989"/>
    </source>
</evidence>
<feature type="transmembrane region" description="Helical" evidence="13">
    <location>
        <begin position="108"/>
        <end position="126"/>
    </location>
</feature>
<dbReference type="PANTHER" id="PTHR30074:SF6">
    <property type="entry name" value="FORMATE DEHYDROGENASE GAMMA SUBUNIT"/>
    <property type="match status" value="1"/>
</dbReference>
<proteinExistence type="inferred from homology"/>
<feature type="domain" description="Cytochrome b561 bacterial/Ni-hydrogenase" evidence="15">
    <location>
        <begin position="143"/>
        <end position="342"/>
    </location>
</feature>
<keyword evidence="5" id="KW-1003">Cell membrane</keyword>
<dbReference type="GO" id="GO:0009061">
    <property type="term" value="P:anaerobic respiration"/>
    <property type="evidence" value="ECO:0007669"/>
    <property type="project" value="TreeGrafter"/>
</dbReference>
<evidence type="ECO:0000256" key="1">
    <source>
        <dbReference type="ARBA" id="ARBA00001971"/>
    </source>
</evidence>
<dbReference type="InterPro" id="IPR011577">
    <property type="entry name" value="Cyt_b561_bac/Ni-Hgenase"/>
</dbReference>
<dbReference type="PANTHER" id="PTHR30074">
    <property type="entry name" value="FORMATE DEHYDROGENASE, NITRATE-INDUCIBLE, CYTOCHROME B556 FDN SUBUNIT"/>
    <property type="match status" value="1"/>
</dbReference>
<feature type="transmembrane region" description="Helical" evidence="13">
    <location>
        <begin position="194"/>
        <end position="216"/>
    </location>
</feature>
<reference evidence="16 17" key="1">
    <citation type="submission" date="2022-04" db="EMBL/GenBank/DDBJ databases">
        <authorList>
            <person name="Ye Y.-Q."/>
            <person name="Du Z.-J."/>
        </authorList>
    </citation>
    <scope>NUCLEOTIDE SEQUENCE [LARGE SCALE GENOMIC DNA]</scope>
    <source>
        <strain evidence="16 17">A6E488</strain>
    </source>
</reference>
<dbReference type="GO" id="GO:0022904">
    <property type="term" value="P:respiratory electron transport chain"/>
    <property type="evidence" value="ECO:0007669"/>
    <property type="project" value="InterPro"/>
</dbReference>
<evidence type="ECO:0000256" key="9">
    <source>
        <dbReference type="ARBA" id="ARBA00022982"/>
    </source>
</evidence>
<keyword evidence="11" id="KW-0408">Iron</keyword>
<dbReference type="GO" id="GO:0008863">
    <property type="term" value="F:formate dehydrogenase (NAD+) activity"/>
    <property type="evidence" value="ECO:0007669"/>
    <property type="project" value="UniProtKB-EC"/>
</dbReference>
<keyword evidence="12 13" id="KW-0472">Membrane</keyword>
<dbReference type="InterPro" id="IPR006471">
    <property type="entry name" value="Formate_DH_gsu"/>
</dbReference>
<feature type="transmembrane region" description="Helical" evidence="13">
    <location>
        <begin position="153"/>
        <end position="174"/>
    </location>
</feature>
<dbReference type="GO" id="GO:0036397">
    <property type="term" value="F:formate dehydrogenase (quinone) activity"/>
    <property type="evidence" value="ECO:0007669"/>
    <property type="project" value="TreeGrafter"/>
</dbReference>
<dbReference type="NCBIfam" id="TIGR01583">
    <property type="entry name" value="formate-DH-gamm"/>
    <property type="match status" value="1"/>
</dbReference>
<dbReference type="AlphaFoldDB" id="A0AAW5QUC4"/>
<evidence type="ECO:0000256" key="6">
    <source>
        <dbReference type="ARBA" id="ARBA00022617"/>
    </source>
</evidence>
<dbReference type="Gene3D" id="1.20.950.20">
    <property type="entry name" value="Transmembrane di-heme cytochromes, Chain C"/>
    <property type="match status" value="1"/>
</dbReference>
<keyword evidence="6" id="KW-0349">Heme</keyword>
<keyword evidence="16" id="KW-0560">Oxidoreductase</keyword>
<keyword evidence="7 13" id="KW-0812">Transmembrane</keyword>